<protein>
    <submittedName>
        <fullName evidence="1">Uncharacterized protein</fullName>
    </submittedName>
</protein>
<name>A0A478FQG3_9MOLU</name>
<evidence type="ECO:0000313" key="1">
    <source>
        <dbReference type="EMBL" id="GCE63731.1"/>
    </source>
</evidence>
<accession>A0A478FQG3</accession>
<organism evidence="1 2">
    <name type="scientific">Candidatus Mycoplasma haematohominis</name>
    <dbReference type="NCBI Taxonomy" id="1494318"/>
    <lineage>
        <taxon>Bacteria</taxon>
        <taxon>Bacillati</taxon>
        <taxon>Mycoplasmatota</taxon>
        <taxon>Mollicutes</taxon>
        <taxon>Mycoplasmataceae</taxon>
        <taxon>Mycoplasma</taxon>
    </lineage>
</organism>
<dbReference type="EMBL" id="BIMN01000003">
    <property type="protein sequence ID" value="GCE63731.1"/>
    <property type="molecule type" value="Genomic_DNA"/>
</dbReference>
<sequence length="177" mass="19174">MSTQAIGVAAVGTAVIGAGGSAIAYAAGAFNGETKYRNFDDYVNRSGKYEYIGKLGEDTESGSIKEKVKSFLQDSSKKTAYKGKLKDSINEISESEVDSSVKPTQDEIDKTIDSTDSTGALEKTSKFVHSWCKKNKDLKPTPKGGQVDFKEDEITSHASWNRFKVLCLNEIVKAGNV</sequence>
<gene>
    <name evidence="1" type="ORF">MHSWG343_07310</name>
</gene>
<proteinExistence type="predicted"/>
<reference evidence="1 2" key="1">
    <citation type="submission" date="2019-01" db="EMBL/GenBank/DDBJ databases">
        <title>Draft genome sequences of Candidatus Mycoplasma haemohominis SWG34-3 identified from a patient with pyrexia, anemia and liver dysfunction.</title>
        <authorList>
            <person name="Sekizuka T."/>
            <person name="Hattori N."/>
            <person name="Katano H."/>
            <person name="Takuma T."/>
            <person name="Ito T."/>
            <person name="Arai N."/>
            <person name="Yanai R."/>
            <person name="Ishii S."/>
            <person name="Miura Y."/>
            <person name="Tokunaga T."/>
            <person name="Watanabe H."/>
            <person name="Nomura N."/>
            <person name="Eguchi J."/>
            <person name="Arai T."/>
            <person name="Hasegawa H."/>
            <person name="Nakamaki T."/>
            <person name="Wakita T."/>
            <person name="Niki Y."/>
            <person name="Kuroda M."/>
        </authorList>
    </citation>
    <scope>NUCLEOTIDE SEQUENCE [LARGE SCALE GENOMIC DNA]</scope>
    <source>
        <strain evidence="1">SWG34-3</strain>
    </source>
</reference>
<comment type="caution">
    <text evidence="1">The sequence shown here is derived from an EMBL/GenBank/DDBJ whole genome shotgun (WGS) entry which is preliminary data.</text>
</comment>
<dbReference type="RefSeq" id="WP_216083410.1">
    <property type="nucleotide sequence ID" value="NZ_CACTIB010000021.1"/>
</dbReference>
<dbReference type="Proteomes" id="UP000324831">
    <property type="component" value="Unassembled WGS sequence"/>
</dbReference>
<evidence type="ECO:0000313" key="2">
    <source>
        <dbReference type="Proteomes" id="UP000324831"/>
    </source>
</evidence>
<dbReference type="AlphaFoldDB" id="A0A478FQG3"/>